<evidence type="ECO:0000256" key="5">
    <source>
        <dbReference type="ARBA" id="ARBA00023136"/>
    </source>
</evidence>
<evidence type="ECO:0000256" key="11">
    <source>
        <dbReference type="SAM" id="SignalP"/>
    </source>
</evidence>
<dbReference type="Proteomes" id="UP000594262">
    <property type="component" value="Unplaced"/>
</dbReference>
<evidence type="ECO:0000313" key="13">
    <source>
        <dbReference type="EnsemblMetazoa" id="CLYHEMP014280.1"/>
    </source>
</evidence>
<feature type="transmembrane region" description="Helical" evidence="10">
    <location>
        <begin position="482"/>
        <end position="505"/>
    </location>
</feature>
<protein>
    <recommendedName>
        <fullName evidence="12">G-protein coupled receptors family 3 profile domain-containing protein</fullName>
    </recommendedName>
</protein>
<evidence type="ECO:0000256" key="1">
    <source>
        <dbReference type="ARBA" id="ARBA00004141"/>
    </source>
</evidence>
<sequence length="906" mass="102332">MKLFNASVPLLSMILNLGFTSVVRGEQRQANVSIAVMLPFAHVDNGCTHEAIKMAIDDVNNANNLIVHNVPGSNVSEVYKLKPYYTYTSNSVGEAIEVLHSSFKKANIFATIGPPYKEQVEYCTEYTTANANIHISYSEANEPYERYFVMYQQTPPSITSGFYTAAKLLKTFNWTRTGLIYDYSDKRYRKNFDKLRSIVSNTKVGDSNIEVLVHQGIWSIPADYSVSKELGEMQEKGVRIIIALVSVRGARKIFCEAFHRRMSRPKVIWILLETLPEDWASDKYNSYETTDGLQREISCTEYELLYAADGYISITKKSIRHDDRKTISSMSAKDFIDRLHRNVEPGVRCNENVAYAYDSIWVLALGSRQMARTHNLSTYHHEDYEFSLTMAQRIKMVNFEAITGRLKYENSLTSSSRIGLQAIWINHRGQKSKSFAEYDASNENIVLIPQANNLVFGDSEVPKDRAIYYISFQVFNKAILTVMWLLAFAGIILAILFASALLYLICCRGKTLDTPSIDFIMIAGSVLCYLSVIIYGIDTRFLSRAKIPDVCTTFVWILSIGFTMAYGGLFTKTWRIYKQYMTPDIKVVDTTNRNNNISKVVPEWILCLVIWVFIMGDVIILGVWSKLSPFTEDIFNVTTKVSHFAEVINIHQVIRCTCDKQTHFTIGIYCYKGLQLIFGIFLAWQTRHAKIKVKNDSKEISMAIYNIVAVSVIGVVCVTVLSNTTKHQALFLIIAVCIVISTTTTLLLVFMSRIRKMFVTEERNISSGTINNGNEPPTGKYTLEYMRKPVTFTPEKYTRQMSDNTLTTQVSLSDSPPSLHMTTLQADGNIISVNQTILESPSNPLSPLTINTEKQNLRKLDSGIYIGASSDDEENNSPITPEPASPPSSPLGDKVQTVIQFNIVKD</sequence>
<dbReference type="PANTHER" id="PTHR10519">
    <property type="entry name" value="GABA-B RECEPTOR"/>
    <property type="match status" value="1"/>
</dbReference>
<dbReference type="GO" id="GO:0004965">
    <property type="term" value="F:G protein-coupled GABA receptor activity"/>
    <property type="evidence" value="ECO:0007669"/>
    <property type="project" value="InterPro"/>
</dbReference>
<dbReference type="Pfam" id="PF00003">
    <property type="entry name" value="7tm_3"/>
    <property type="match status" value="1"/>
</dbReference>
<evidence type="ECO:0000256" key="4">
    <source>
        <dbReference type="ARBA" id="ARBA00023040"/>
    </source>
</evidence>
<dbReference type="InterPro" id="IPR028082">
    <property type="entry name" value="Peripla_BP_I"/>
</dbReference>
<dbReference type="InterPro" id="IPR002455">
    <property type="entry name" value="GPCR3_GABA-B"/>
</dbReference>
<keyword evidence="14" id="KW-1185">Reference proteome</keyword>
<keyword evidence="8" id="KW-0807">Transducer</keyword>
<dbReference type="Pfam" id="PF01094">
    <property type="entry name" value="ANF_receptor"/>
    <property type="match status" value="1"/>
</dbReference>
<dbReference type="EnsemblMetazoa" id="CLYHEMT014280.1">
    <property type="protein sequence ID" value="CLYHEMP014280.1"/>
    <property type="gene ID" value="CLYHEMG014280"/>
</dbReference>
<dbReference type="InterPro" id="IPR001828">
    <property type="entry name" value="ANF_lig-bd_rcpt"/>
</dbReference>
<feature type="transmembrane region" description="Helical" evidence="10">
    <location>
        <begin position="666"/>
        <end position="684"/>
    </location>
</feature>
<evidence type="ECO:0000313" key="14">
    <source>
        <dbReference type="Proteomes" id="UP000594262"/>
    </source>
</evidence>
<dbReference type="SUPFAM" id="SSF53822">
    <property type="entry name" value="Periplasmic binding protein-like I"/>
    <property type="match status" value="1"/>
</dbReference>
<feature type="domain" description="G-protein coupled receptors family 3 profile" evidence="12">
    <location>
        <begin position="486"/>
        <end position="765"/>
    </location>
</feature>
<evidence type="ECO:0000256" key="9">
    <source>
        <dbReference type="SAM" id="MobiDB-lite"/>
    </source>
</evidence>
<proteinExistence type="predicted"/>
<feature type="transmembrane region" description="Helical" evidence="10">
    <location>
        <begin position="704"/>
        <end position="723"/>
    </location>
</feature>
<accession>A0A7M5WWK4</accession>
<feature type="transmembrane region" description="Helical" evidence="10">
    <location>
        <begin position="729"/>
        <end position="750"/>
    </location>
</feature>
<keyword evidence="6" id="KW-0675">Receptor</keyword>
<feature type="compositionally biased region" description="Pro residues" evidence="9">
    <location>
        <begin position="880"/>
        <end position="889"/>
    </location>
</feature>
<dbReference type="CDD" id="cd15047">
    <property type="entry name" value="7tmC_GABA-B-like"/>
    <property type="match status" value="1"/>
</dbReference>
<dbReference type="PROSITE" id="PS50259">
    <property type="entry name" value="G_PROTEIN_RECEP_F3_4"/>
    <property type="match status" value="1"/>
</dbReference>
<keyword evidence="4" id="KW-0297">G-protein coupled receptor</keyword>
<reference evidence="13" key="1">
    <citation type="submission" date="2021-01" db="UniProtKB">
        <authorList>
            <consortium name="EnsemblMetazoa"/>
        </authorList>
    </citation>
    <scope>IDENTIFICATION</scope>
</reference>
<keyword evidence="3 10" id="KW-1133">Transmembrane helix</keyword>
<comment type="subcellular location">
    <subcellularLocation>
        <location evidence="1">Membrane</location>
        <topology evidence="1">Multi-pass membrane protein</topology>
    </subcellularLocation>
</comment>
<feature type="region of interest" description="Disordered" evidence="9">
    <location>
        <begin position="867"/>
        <end position="894"/>
    </location>
</feature>
<keyword evidence="7" id="KW-0325">Glycoprotein</keyword>
<feature type="transmembrane region" description="Helical" evidence="10">
    <location>
        <begin position="553"/>
        <end position="571"/>
    </location>
</feature>
<dbReference type="GO" id="GO:0038039">
    <property type="term" value="C:G protein-coupled receptor heterodimeric complex"/>
    <property type="evidence" value="ECO:0007669"/>
    <property type="project" value="TreeGrafter"/>
</dbReference>
<dbReference type="InterPro" id="IPR017978">
    <property type="entry name" value="GPCR_3_C"/>
</dbReference>
<dbReference type="Gene3D" id="3.40.50.2300">
    <property type="match status" value="2"/>
</dbReference>
<evidence type="ECO:0000256" key="2">
    <source>
        <dbReference type="ARBA" id="ARBA00022692"/>
    </source>
</evidence>
<keyword evidence="2 10" id="KW-0812">Transmembrane</keyword>
<keyword evidence="5 10" id="KW-0472">Membrane</keyword>
<feature type="signal peptide" evidence="11">
    <location>
        <begin position="1"/>
        <end position="25"/>
    </location>
</feature>
<dbReference type="PRINTS" id="PR01177">
    <property type="entry name" value="GABAB1RECPTR"/>
</dbReference>
<evidence type="ECO:0000256" key="8">
    <source>
        <dbReference type="ARBA" id="ARBA00023224"/>
    </source>
</evidence>
<feature type="transmembrane region" description="Helical" evidence="10">
    <location>
        <begin position="604"/>
        <end position="624"/>
    </location>
</feature>
<dbReference type="GO" id="GO:0007214">
    <property type="term" value="P:gamma-aminobutyric acid signaling pathway"/>
    <property type="evidence" value="ECO:0007669"/>
    <property type="project" value="TreeGrafter"/>
</dbReference>
<name>A0A7M5WWK4_9CNID</name>
<organism evidence="13 14">
    <name type="scientific">Clytia hemisphaerica</name>
    <dbReference type="NCBI Taxonomy" id="252671"/>
    <lineage>
        <taxon>Eukaryota</taxon>
        <taxon>Metazoa</taxon>
        <taxon>Cnidaria</taxon>
        <taxon>Hydrozoa</taxon>
        <taxon>Hydroidolina</taxon>
        <taxon>Leptothecata</taxon>
        <taxon>Obeliida</taxon>
        <taxon>Clytiidae</taxon>
        <taxon>Clytia</taxon>
    </lineage>
</organism>
<dbReference type="OrthoDB" id="17569at2759"/>
<evidence type="ECO:0000256" key="6">
    <source>
        <dbReference type="ARBA" id="ARBA00023170"/>
    </source>
</evidence>
<keyword evidence="11" id="KW-0732">Signal</keyword>
<dbReference type="PANTHER" id="PTHR10519:SF79">
    <property type="entry name" value="RECEPTOR LIGAND BINDING REGION DOMAIN-CONTAINING PROTEIN"/>
    <property type="match status" value="1"/>
</dbReference>
<evidence type="ECO:0000256" key="10">
    <source>
        <dbReference type="SAM" id="Phobius"/>
    </source>
</evidence>
<dbReference type="RefSeq" id="XP_066928944.1">
    <property type="nucleotide sequence ID" value="XM_067072843.1"/>
</dbReference>
<dbReference type="PRINTS" id="PR01176">
    <property type="entry name" value="GABABRECEPTR"/>
</dbReference>
<feature type="transmembrane region" description="Helical" evidence="10">
    <location>
        <begin position="517"/>
        <end position="537"/>
    </location>
</feature>
<dbReference type="GeneID" id="136816500"/>
<evidence type="ECO:0000259" key="12">
    <source>
        <dbReference type="PROSITE" id="PS50259"/>
    </source>
</evidence>
<dbReference type="AlphaFoldDB" id="A0A7M5WWK4"/>
<evidence type="ECO:0000256" key="7">
    <source>
        <dbReference type="ARBA" id="ARBA00023180"/>
    </source>
</evidence>
<feature type="chain" id="PRO_5029901618" description="G-protein coupled receptors family 3 profile domain-containing protein" evidence="11">
    <location>
        <begin position="26"/>
        <end position="906"/>
    </location>
</feature>
<evidence type="ECO:0000256" key="3">
    <source>
        <dbReference type="ARBA" id="ARBA00022989"/>
    </source>
</evidence>